<accession>A0A9E3HB28</accession>
<protein>
    <submittedName>
        <fullName evidence="4">1-acyl-sn-glycerol-3-phosphate acyltransferase</fullName>
    </submittedName>
</protein>
<dbReference type="EMBL" id="JAHHHW010000128">
    <property type="protein sequence ID" value="MBW4434359.1"/>
    <property type="molecule type" value="Genomic_DNA"/>
</dbReference>
<sequence length="258" mass="28494">MELHSCDDQICHGKLAQTPVNSETAISTKTSWLSPWLTPLAYLLGGHLLPLFFGQIRITGQENIPTTGPVILAPTHRARWDSLLLPYASGRCVTGRDLRFMVTIDECQGLQGWFVRRLGGFPVDPQHPSITTLRYAVELLQRGEMLVIYPEGNIFRDGELHPLKSGIARLALTAESTDPDLGVKILPVGIDYSQPYPDWGTDVSINIGSVIQVADYIKGSVKQDAKRLTIDLANALEQLSHHESTINTHAFAEMPNCN</sequence>
<dbReference type="Pfam" id="PF01553">
    <property type="entry name" value="Acyltransferase"/>
    <property type="match status" value="1"/>
</dbReference>
<dbReference type="SMART" id="SM00563">
    <property type="entry name" value="PlsC"/>
    <property type="match status" value="1"/>
</dbReference>
<dbReference type="PANTHER" id="PTHR10434">
    <property type="entry name" value="1-ACYL-SN-GLYCEROL-3-PHOSPHATE ACYLTRANSFERASE"/>
    <property type="match status" value="1"/>
</dbReference>
<evidence type="ECO:0000259" key="3">
    <source>
        <dbReference type="SMART" id="SM00563"/>
    </source>
</evidence>
<keyword evidence="2 4" id="KW-0012">Acyltransferase</keyword>
<dbReference type="SUPFAM" id="SSF69593">
    <property type="entry name" value="Glycerol-3-phosphate (1)-acyltransferase"/>
    <property type="match status" value="1"/>
</dbReference>
<dbReference type="PANTHER" id="PTHR10434:SF11">
    <property type="entry name" value="1-ACYL-SN-GLYCEROL-3-PHOSPHATE ACYLTRANSFERASE"/>
    <property type="match status" value="1"/>
</dbReference>
<dbReference type="GO" id="GO:0006654">
    <property type="term" value="P:phosphatidic acid biosynthetic process"/>
    <property type="evidence" value="ECO:0007669"/>
    <property type="project" value="TreeGrafter"/>
</dbReference>
<dbReference type="CDD" id="cd07989">
    <property type="entry name" value="LPLAT_AGPAT-like"/>
    <property type="match status" value="1"/>
</dbReference>
<dbReference type="AlphaFoldDB" id="A0A9E3HB28"/>
<evidence type="ECO:0000313" key="5">
    <source>
        <dbReference type="Proteomes" id="UP000813215"/>
    </source>
</evidence>
<dbReference type="InterPro" id="IPR002123">
    <property type="entry name" value="Plipid/glycerol_acylTrfase"/>
</dbReference>
<name>A0A9E3HB28_9NOST</name>
<evidence type="ECO:0000313" key="4">
    <source>
        <dbReference type="EMBL" id="MBW4434359.1"/>
    </source>
</evidence>
<dbReference type="Proteomes" id="UP000813215">
    <property type="component" value="Unassembled WGS sequence"/>
</dbReference>
<keyword evidence="1" id="KW-0808">Transferase</keyword>
<evidence type="ECO:0000256" key="1">
    <source>
        <dbReference type="ARBA" id="ARBA00022679"/>
    </source>
</evidence>
<organism evidence="4 5">
    <name type="scientific">Pelatocladus maniniholoensis HA4357-MV3</name>
    <dbReference type="NCBI Taxonomy" id="1117104"/>
    <lineage>
        <taxon>Bacteria</taxon>
        <taxon>Bacillati</taxon>
        <taxon>Cyanobacteriota</taxon>
        <taxon>Cyanophyceae</taxon>
        <taxon>Nostocales</taxon>
        <taxon>Nostocaceae</taxon>
        <taxon>Pelatocladus</taxon>
    </lineage>
</organism>
<comment type="caution">
    <text evidence="4">The sequence shown here is derived from an EMBL/GenBank/DDBJ whole genome shotgun (WGS) entry which is preliminary data.</text>
</comment>
<dbReference type="GO" id="GO:0003841">
    <property type="term" value="F:1-acylglycerol-3-phosphate O-acyltransferase activity"/>
    <property type="evidence" value="ECO:0007669"/>
    <property type="project" value="TreeGrafter"/>
</dbReference>
<feature type="domain" description="Phospholipid/glycerol acyltransferase" evidence="3">
    <location>
        <begin position="70"/>
        <end position="193"/>
    </location>
</feature>
<evidence type="ECO:0000256" key="2">
    <source>
        <dbReference type="ARBA" id="ARBA00023315"/>
    </source>
</evidence>
<reference evidence="4" key="1">
    <citation type="submission" date="2021-05" db="EMBL/GenBank/DDBJ databases">
        <authorList>
            <person name="Pietrasiak N."/>
            <person name="Ward R."/>
            <person name="Stajich J.E."/>
            <person name="Kurbessoian T."/>
        </authorList>
    </citation>
    <scope>NUCLEOTIDE SEQUENCE</scope>
    <source>
        <strain evidence="4">HA4357-MV3</strain>
    </source>
</reference>
<gene>
    <name evidence="4" type="ORF">KME28_22245</name>
</gene>
<reference evidence="4" key="2">
    <citation type="journal article" date="2022" name="Microbiol. Resour. Announc.">
        <title>Metagenome Sequencing to Explore Phylogenomics of Terrestrial Cyanobacteria.</title>
        <authorList>
            <person name="Ward R.D."/>
            <person name="Stajich J.E."/>
            <person name="Johansen J.R."/>
            <person name="Huntemann M."/>
            <person name="Clum A."/>
            <person name="Foster B."/>
            <person name="Foster B."/>
            <person name="Roux S."/>
            <person name="Palaniappan K."/>
            <person name="Varghese N."/>
            <person name="Mukherjee S."/>
            <person name="Reddy T.B.K."/>
            <person name="Daum C."/>
            <person name="Copeland A."/>
            <person name="Chen I.A."/>
            <person name="Ivanova N.N."/>
            <person name="Kyrpides N.C."/>
            <person name="Shapiro N."/>
            <person name="Eloe-Fadrosh E.A."/>
            <person name="Pietrasiak N."/>
        </authorList>
    </citation>
    <scope>NUCLEOTIDE SEQUENCE</scope>
    <source>
        <strain evidence="4">HA4357-MV3</strain>
    </source>
</reference>
<proteinExistence type="predicted"/>